<dbReference type="PANTHER" id="PTHR31884">
    <property type="entry name" value="POLYGALACTURONASE"/>
    <property type="match status" value="1"/>
</dbReference>
<comment type="caution">
    <text evidence="12">The sequence shown here is derived from an EMBL/GenBank/DDBJ whole genome shotgun (WGS) entry which is preliminary data.</text>
</comment>
<evidence type="ECO:0000256" key="9">
    <source>
        <dbReference type="ARBA" id="ARBA00034074"/>
    </source>
</evidence>
<evidence type="ECO:0000313" key="12">
    <source>
        <dbReference type="EMBL" id="CCI41896.1"/>
    </source>
</evidence>
<keyword evidence="3 11" id="KW-0732">Signal</keyword>
<dbReference type="EC" id="3.2.1.15" evidence="2"/>
<dbReference type="GO" id="GO:0071555">
    <property type="term" value="P:cell wall organization"/>
    <property type="evidence" value="ECO:0007669"/>
    <property type="project" value="UniProtKB-KW"/>
</dbReference>
<evidence type="ECO:0000256" key="11">
    <source>
        <dbReference type="SAM" id="SignalP"/>
    </source>
</evidence>
<dbReference type="SUPFAM" id="SSF51126">
    <property type="entry name" value="Pectin lyase-like"/>
    <property type="match status" value="1"/>
</dbReference>
<evidence type="ECO:0000313" key="13">
    <source>
        <dbReference type="Proteomes" id="UP000053237"/>
    </source>
</evidence>
<dbReference type="SMART" id="SM00710">
    <property type="entry name" value="PbH1"/>
    <property type="match status" value="6"/>
</dbReference>
<name>A0A024G590_9STRA</name>
<dbReference type="InterPro" id="IPR006626">
    <property type="entry name" value="PbH1"/>
</dbReference>
<reference evidence="12 13" key="1">
    <citation type="submission" date="2012-05" db="EMBL/GenBank/DDBJ databases">
        <title>Recombination and specialization in a pathogen metapopulation.</title>
        <authorList>
            <person name="Gardiner A."/>
            <person name="Kemen E."/>
            <person name="Schultz-Larsen T."/>
            <person name="MacLean D."/>
            <person name="Van Oosterhout C."/>
            <person name="Jones J.D.G."/>
        </authorList>
    </citation>
    <scope>NUCLEOTIDE SEQUENCE [LARGE SCALE GENOMIC DNA]</scope>
    <source>
        <strain evidence="12 13">Ac Nc2</strain>
    </source>
</reference>
<evidence type="ECO:0000256" key="4">
    <source>
        <dbReference type="ARBA" id="ARBA00022737"/>
    </source>
</evidence>
<keyword evidence="7 10" id="KW-0326">Glycosidase</keyword>
<evidence type="ECO:0000256" key="1">
    <source>
        <dbReference type="ARBA" id="ARBA00008834"/>
    </source>
</evidence>
<evidence type="ECO:0000256" key="2">
    <source>
        <dbReference type="ARBA" id="ARBA00012736"/>
    </source>
</evidence>
<dbReference type="Proteomes" id="UP000053237">
    <property type="component" value="Unassembled WGS sequence"/>
</dbReference>
<proteinExistence type="inferred from homology"/>
<comment type="similarity">
    <text evidence="1 10">Belongs to the glycosyl hydrolase 28 family.</text>
</comment>
<gene>
    <name evidence="12" type="ORF">BN9_026800</name>
</gene>
<dbReference type="InterPro" id="IPR011050">
    <property type="entry name" value="Pectin_lyase_fold/virulence"/>
</dbReference>
<keyword evidence="8" id="KW-0961">Cell wall biogenesis/degradation</keyword>
<evidence type="ECO:0000256" key="8">
    <source>
        <dbReference type="ARBA" id="ARBA00023316"/>
    </source>
</evidence>
<comment type="catalytic activity">
    <reaction evidence="9">
        <text>(1,4-alpha-D-galacturonosyl)n+m + H2O = (1,4-alpha-D-galacturonosyl)n + (1,4-alpha-D-galacturonosyl)m.</text>
        <dbReference type="EC" id="3.2.1.15"/>
    </reaction>
</comment>
<feature type="signal peptide" evidence="11">
    <location>
        <begin position="1"/>
        <end position="21"/>
    </location>
</feature>
<evidence type="ECO:0000256" key="5">
    <source>
        <dbReference type="ARBA" id="ARBA00022801"/>
    </source>
</evidence>
<keyword evidence="5 10" id="KW-0378">Hydrolase</keyword>
<evidence type="ECO:0000256" key="6">
    <source>
        <dbReference type="ARBA" id="ARBA00023157"/>
    </source>
</evidence>
<protein>
    <recommendedName>
        <fullName evidence="2">endo-polygalacturonase</fullName>
        <ecNumber evidence="2">3.2.1.15</ecNumber>
    </recommendedName>
</protein>
<sequence>MLSKHQAFYMFVLLKCTLTHASDNCIVSGVYNPVATRQKLNTCTTVTFWDLTVLAGVQLDLNNLREGITLNFTGKIVFKCKEQDKDYLVLISGKKVHITGTGSNSFDGNGACYWEKKKTGGKKKPKFFLFHLVDSHVDNLTILNAPVHILMISNCHNTLFNNIKIDNRAGDGLATNTDGFHLTESTDIIIRDCIVYNQDDCFAMTSGERVSFTHSTCANGNGVSIGSIGNKASNDVSDVTVSGITIINSLNGFRIKTIQGATGSVSNIKVSDLNLVNIKAFGIVIRQDYINAQGNVPQRFPTSGVTITDLDISNIRGFVSPKGQPILIYCGSTSCSLWKWGNIHIQGGSVEGLAKCRNLPKKSSGAEC</sequence>
<dbReference type="EMBL" id="CAIX01000026">
    <property type="protein sequence ID" value="CCI41896.1"/>
    <property type="molecule type" value="Genomic_DNA"/>
</dbReference>
<feature type="chain" id="PRO_5001529472" description="endo-polygalacturonase" evidence="11">
    <location>
        <begin position="22"/>
        <end position="368"/>
    </location>
</feature>
<accession>A0A024G590</accession>
<evidence type="ECO:0000256" key="10">
    <source>
        <dbReference type="RuleBase" id="RU361169"/>
    </source>
</evidence>
<dbReference type="Pfam" id="PF00295">
    <property type="entry name" value="Glyco_hydro_28"/>
    <property type="match status" value="1"/>
</dbReference>
<dbReference type="AlphaFoldDB" id="A0A024G590"/>
<keyword evidence="13" id="KW-1185">Reference proteome</keyword>
<dbReference type="Gene3D" id="2.160.20.10">
    <property type="entry name" value="Single-stranded right-handed beta-helix, Pectin lyase-like"/>
    <property type="match status" value="1"/>
</dbReference>
<dbReference type="GO" id="GO:0045490">
    <property type="term" value="P:pectin catabolic process"/>
    <property type="evidence" value="ECO:0007669"/>
    <property type="project" value="TreeGrafter"/>
</dbReference>
<dbReference type="InterPro" id="IPR012334">
    <property type="entry name" value="Pectin_lyas_fold"/>
</dbReference>
<dbReference type="STRING" id="65357.A0A024G590"/>
<dbReference type="PANTHER" id="PTHR31884:SF1">
    <property type="entry name" value="POLYGALACTURONASE"/>
    <property type="match status" value="1"/>
</dbReference>
<evidence type="ECO:0000256" key="3">
    <source>
        <dbReference type="ARBA" id="ARBA00022729"/>
    </source>
</evidence>
<keyword evidence="4" id="KW-0677">Repeat</keyword>
<dbReference type="OrthoDB" id="109813at2759"/>
<dbReference type="InterPro" id="IPR050434">
    <property type="entry name" value="Glycosyl_hydrlase_28"/>
</dbReference>
<dbReference type="InParanoid" id="A0A024G590"/>
<dbReference type="GO" id="GO:0005576">
    <property type="term" value="C:extracellular region"/>
    <property type="evidence" value="ECO:0007669"/>
    <property type="project" value="TreeGrafter"/>
</dbReference>
<dbReference type="GO" id="GO:0004650">
    <property type="term" value="F:polygalacturonase activity"/>
    <property type="evidence" value="ECO:0007669"/>
    <property type="project" value="UniProtKB-EC"/>
</dbReference>
<keyword evidence="6" id="KW-1015">Disulfide bond</keyword>
<dbReference type="InterPro" id="IPR000743">
    <property type="entry name" value="Glyco_hydro_28"/>
</dbReference>
<evidence type="ECO:0000256" key="7">
    <source>
        <dbReference type="ARBA" id="ARBA00023295"/>
    </source>
</evidence>
<organism evidence="12 13">
    <name type="scientific">Albugo candida</name>
    <dbReference type="NCBI Taxonomy" id="65357"/>
    <lineage>
        <taxon>Eukaryota</taxon>
        <taxon>Sar</taxon>
        <taxon>Stramenopiles</taxon>
        <taxon>Oomycota</taxon>
        <taxon>Peronosporomycetes</taxon>
        <taxon>Albuginales</taxon>
        <taxon>Albuginaceae</taxon>
        <taxon>Albugo</taxon>
    </lineage>
</organism>